<sequence>MTSEQVAAPVYQGQFGTFSITAADRQEVKVYRGGLAIAALCLAIGSALVGWQGSQPWVLQTLTVLYAGFWLALGVSLMKIHIYLKPLHQLLKLFWLMGGVASLALAIIYPTPLLLTLYQQPLTLLGAGFTFAALTGIFFKEAFCFGRLETQLLTPIVPTLLLGHLLGWLPPLWEGWLLAAWASLFLIFAGRKAVQAIPDDIGDKSVFAYLQQQAAQ</sequence>
<accession>A0ABW6IGA4</accession>
<evidence type="ECO:0000256" key="1">
    <source>
        <dbReference type="SAM" id="Phobius"/>
    </source>
</evidence>
<gene>
    <name evidence="2" type="ORF">ACFVKH_13155</name>
</gene>
<dbReference type="Pfam" id="PF10063">
    <property type="entry name" value="DUF2301"/>
    <property type="match status" value="1"/>
</dbReference>
<dbReference type="Proteomes" id="UP001600165">
    <property type="component" value="Unassembled WGS sequence"/>
</dbReference>
<protein>
    <submittedName>
        <fullName evidence="2">DUF2301 domain-containing membrane protein</fullName>
    </submittedName>
</protein>
<keyword evidence="1" id="KW-1133">Transmembrane helix</keyword>
<feature type="transmembrane region" description="Helical" evidence="1">
    <location>
        <begin position="121"/>
        <end position="139"/>
    </location>
</feature>
<dbReference type="PANTHER" id="PTHR36716:SF2">
    <property type="entry name" value="F3H9.20 PROTEIN"/>
    <property type="match status" value="1"/>
</dbReference>
<dbReference type="InterPro" id="IPR019275">
    <property type="entry name" value="DUF2301"/>
</dbReference>
<feature type="transmembrane region" description="Helical" evidence="1">
    <location>
        <begin position="151"/>
        <end position="169"/>
    </location>
</feature>
<keyword evidence="3" id="KW-1185">Reference proteome</keyword>
<feature type="transmembrane region" description="Helical" evidence="1">
    <location>
        <begin position="175"/>
        <end position="194"/>
    </location>
</feature>
<dbReference type="PANTHER" id="PTHR36716">
    <property type="entry name" value="F3H9.20 PROTEIN"/>
    <property type="match status" value="1"/>
</dbReference>
<keyword evidence="1" id="KW-0472">Membrane</keyword>
<dbReference type="RefSeq" id="WP_377965757.1">
    <property type="nucleotide sequence ID" value="NZ_JBHZOL010000082.1"/>
</dbReference>
<name>A0ABW6IGA4_9CYAN</name>
<comment type="caution">
    <text evidence="2">The sequence shown here is derived from an EMBL/GenBank/DDBJ whole genome shotgun (WGS) entry which is preliminary data.</text>
</comment>
<reference evidence="2 3" key="1">
    <citation type="submission" date="2024-10" db="EMBL/GenBank/DDBJ databases">
        <authorList>
            <person name="Ratan Roy A."/>
            <person name="Morales Sandoval P.H."/>
            <person name="De Los Santos Villalobos S."/>
            <person name="Chakraborty S."/>
            <person name="Mukherjee J."/>
        </authorList>
    </citation>
    <scope>NUCLEOTIDE SEQUENCE [LARGE SCALE GENOMIC DNA]</scope>
    <source>
        <strain evidence="2 3">S1</strain>
    </source>
</reference>
<dbReference type="EMBL" id="JBHZOL010000082">
    <property type="protein sequence ID" value="MFE4107237.1"/>
    <property type="molecule type" value="Genomic_DNA"/>
</dbReference>
<evidence type="ECO:0000313" key="2">
    <source>
        <dbReference type="EMBL" id="MFE4107237.1"/>
    </source>
</evidence>
<organism evidence="2 3">
    <name type="scientific">Almyronema epifaneia S1</name>
    <dbReference type="NCBI Taxonomy" id="2991925"/>
    <lineage>
        <taxon>Bacteria</taxon>
        <taxon>Bacillati</taxon>
        <taxon>Cyanobacteriota</taxon>
        <taxon>Cyanophyceae</taxon>
        <taxon>Nodosilineales</taxon>
        <taxon>Nodosilineaceae</taxon>
        <taxon>Almyronema</taxon>
        <taxon>Almyronema epifaneia</taxon>
    </lineage>
</organism>
<proteinExistence type="predicted"/>
<feature type="transmembrane region" description="Helical" evidence="1">
    <location>
        <begin position="30"/>
        <end position="51"/>
    </location>
</feature>
<evidence type="ECO:0000313" key="3">
    <source>
        <dbReference type="Proteomes" id="UP001600165"/>
    </source>
</evidence>
<keyword evidence="1" id="KW-0812">Transmembrane</keyword>
<feature type="transmembrane region" description="Helical" evidence="1">
    <location>
        <begin position="57"/>
        <end position="78"/>
    </location>
</feature>
<feature type="transmembrane region" description="Helical" evidence="1">
    <location>
        <begin position="90"/>
        <end position="109"/>
    </location>
</feature>